<keyword evidence="2" id="KW-1185">Reference proteome</keyword>
<evidence type="ECO:0000313" key="1">
    <source>
        <dbReference type="EMBL" id="NRF67136.1"/>
    </source>
</evidence>
<evidence type="ECO:0000313" key="2">
    <source>
        <dbReference type="Proteomes" id="UP000737171"/>
    </source>
</evidence>
<reference evidence="1 2" key="1">
    <citation type="submission" date="2020-05" db="EMBL/GenBank/DDBJ databases">
        <title>Aquincola sp. isolate from soil.</title>
        <authorList>
            <person name="Han J."/>
            <person name="Kim D.-U."/>
        </authorList>
    </citation>
    <scope>NUCLEOTIDE SEQUENCE [LARGE SCALE GENOMIC DNA]</scope>
    <source>
        <strain evidence="1 2">S2</strain>
    </source>
</reference>
<organism evidence="1 2">
    <name type="scientific">Pseudaquabacterium terrae</name>
    <dbReference type="NCBI Taxonomy" id="2732868"/>
    <lineage>
        <taxon>Bacteria</taxon>
        <taxon>Pseudomonadati</taxon>
        <taxon>Pseudomonadota</taxon>
        <taxon>Betaproteobacteria</taxon>
        <taxon>Burkholderiales</taxon>
        <taxon>Sphaerotilaceae</taxon>
        <taxon>Pseudaquabacterium</taxon>
    </lineage>
</organism>
<proteinExistence type="predicted"/>
<accession>A0ABX2EEV5</accession>
<dbReference type="EMBL" id="JABRWJ010000003">
    <property type="protein sequence ID" value="NRF67136.1"/>
    <property type="molecule type" value="Genomic_DNA"/>
</dbReference>
<protein>
    <submittedName>
        <fullName evidence="1">Uncharacterized protein</fullName>
    </submittedName>
</protein>
<name>A0ABX2EEV5_9BURK</name>
<dbReference type="Proteomes" id="UP000737171">
    <property type="component" value="Unassembled WGS sequence"/>
</dbReference>
<sequence>MTTLIEADSIDAAISGTRDHLRRLQDERALFRPGTEIVVASCVEIHRPSRDGFVMQLWGLHKSDFIEVSTTLPDADASQAIAFQWCEDGALRDVAEPAVLFAVSESGTVNTAVTNHPRDGPT</sequence>
<comment type="caution">
    <text evidence="1">The sequence shown here is derived from an EMBL/GenBank/DDBJ whole genome shotgun (WGS) entry which is preliminary data.</text>
</comment>
<gene>
    <name evidence="1" type="ORF">HLB44_09095</name>
</gene>
<dbReference type="RefSeq" id="WP_173122274.1">
    <property type="nucleotide sequence ID" value="NZ_JABRWJ010000003.1"/>
</dbReference>